<keyword evidence="4 6" id="KW-0472">Membrane</keyword>
<dbReference type="EMBL" id="KN824284">
    <property type="protein sequence ID" value="KIM30646.1"/>
    <property type="molecule type" value="Genomic_DNA"/>
</dbReference>
<evidence type="ECO:0008006" key="9">
    <source>
        <dbReference type="Google" id="ProtNLM"/>
    </source>
</evidence>
<dbReference type="Proteomes" id="UP000054097">
    <property type="component" value="Unassembled WGS sequence"/>
</dbReference>
<reference evidence="8" key="2">
    <citation type="submission" date="2015-01" db="EMBL/GenBank/DDBJ databases">
        <title>Evolutionary Origins and Diversification of the Mycorrhizal Mutualists.</title>
        <authorList>
            <consortium name="DOE Joint Genome Institute"/>
            <consortium name="Mycorrhizal Genomics Consortium"/>
            <person name="Kohler A."/>
            <person name="Kuo A."/>
            <person name="Nagy L.G."/>
            <person name="Floudas D."/>
            <person name="Copeland A."/>
            <person name="Barry K.W."/>
            <person name="Cichocki N."/>
            <person name="Veneault-Fourrey C."/>
            <person name="LaButti K."/>
            <person name="Lindquist E.A."/>
            <person name="Lipzen A."/>
            <person name="Lundell T."/>
            <person name="Morin E."/>
            <person name="Murat C."/>
            <person name="Riley R."/>
            <person name="Ohm R."/>
            <person name="Sun H."/>
            <person name="Tunlid A."/>
            <person name="Henrissat B."/>
            <person name="Grigoriev I.V."/>
            <person name="Hibbett D.S."/>
            <person name="Martin F."/>
        </authorList>
    </citation>
    <scope>NUCLEOTIDE SEQUENCE [LARGE SCALE GENOMIC DNA]</scope>
    <source>
        <strain evidence="8">MAFF 305830</strain>
    </source>
</reference>
<dbReference type="Gene3D" id="1.10.3730.20">
    <property type="match status" value="1"/>
</dbReference>
<evidence type="ECO:0000256" key="3">
    <source>
        <dbReference type="ARBA" id="ARBA00022989"/>
    </source>
</evidence>
<feature type="transmembrane region" description="Helical" evidence="6">
    <location>
        <begin position="244"/>
        <end position="261"/>
    </location>
</feature>
<feature type="compositionally biased region" description="Polar residues" evidence="5">
    <location>
        <begin position="468"/>
        <end position="483"/>
    </location>
</feature>
<feature type="transmembrane region" description="Helical" evidence="6">
    <location>
        <begin position="76"/>
        <end position="97"/>
    </location>
</feature>
<comment type="subcellular location">
    <subcellularLocation>
        <location evidence="1">Membrane</location>
        <topology evidence="1">Multi-pass membrane protein</topology>
    </subcellularLocation>
</comment>
<dbReference type="AlphaFoldDB" id="A0A0C3BGS3"/>
<dbReference type="InterPro" id="IPR008521">
    <property type="entry name" value="Mg_trans_NIPA"/>
</dbReference>
<dbReference type="Pfam" id="PF05653">
    <property type="entry name" value="Mg_trans_NIPA"/>
    <property type="match status" value="1"/>
</dbReference>
<feature type="transmembrane region" description="Helical" evidence="6">
    <location>
        <begin position="268"/>
        <end position="288"/>
    </location>
</feature>
<gene>
    <name evidence="7" type="ORF">M408DRAFT_7661</name>
</gene>
<feature type="transmembrane region" description="Helical" evidence="6">
    <location>
        <begin position="103"/>
        <end position="123"/>
    </location>
</feature>
<evidence type="ECO:0000256" key="6">
    <source>
        <dbReference type="SAM" id="Phobius"/>
    </source>
</evidence>
<name>A0A0C3BGS3_SERVB</name>
<dbReference type="SUPFAM" id="SSF103481">
    <property type="entry name" value="Multidrug resistance efflux transporter EmrE"/>
    <property type="match status" value="1"/>
</dbReference>
<reference evidence="7 8" key="1">
    <citation type="submission" date="2014-04" db="EMBL/GenBank/DDBJ databases">
        <authorList>
            <consortium name="DOE Joint Genome Institute"/>
            <person name="Kuo A."/>
            <person name="Zuccaro A."/>
            <person name="Kohler A."/>
            <person name="Nagy L.G."/>
            <person name="Floudas D."/>
            <person name="Copeland A."/>
            <person name="Barry K.W."/>
            <person name="Cichocki N."/>
            <person name="Veneault-Fourrey C."/>
            <person name="LaButti K."/>
            <person name="Lindquist E.A."/>
            <person name="Lipzen A."/>
            <person name="Lundell T."/>
            <person name="Morin E."/>
            <person name="Murat C."/>
            <person name="Sun H."/>
            <person name="Tunlid A."/>
            <person name="Henrissat B."/>
            <person name="Grigoriev I.V."/>
            <person name="Hibbett D.S."/>
            <person name="Martin F."/>
            <person name="Nordberg H.P."/>
            <person name="Cantor M.N."/>
            <person name="Hua S.X."/>
        </authorList>
    </citation>
    <scope>NUCLEOTIDE SEQUENCE [LARGE SCALE GENOMIC DNA]</scope>
    <source>
        <strain evidence="7 8">MAFF 305830</strain>
    </source>
</reference>
<feature type="transmembrane region" description="Helical" evidence="6">
    <location>
        <begin position="209"/>
        <end position="229"/>
    </location>
</feature>
<dbReference type="OrthoDB" id="6428174at2759"/>
<dbReference type="PANTHER" id="PTHR12570:SF92">
    <property type="entry name" value="SPICHTHYIN, ISOFORM B"/>
    <property type="match status" value="1"/>
</dbReference>
<feature type="transmembrane region" description="Helical" evidence="6">
    <location>
        <begin position="172"/>
        <end position="197"/>
    </location>
</feature>
<organism evidence="7 8">
    <name type="scientific">Serendipita vermifera MAFF 305830</name>
    <dbReference type="NCBI Taxonomy" id="933852"/>
    <lineage>
        <taxon>Eukaryota</taxon>
        <taxon>Fungi</taxon>
        <taxon>Dikarya</taxon>
        <taxon>Basidiomycota</taxon>
        <taxon>Agaricomycotina</taxon>
        <taxon>Agaricomycetes</taxon>
        <taxon>Sebacinales</taxon>
        <taxon>Serendipitaceae</taxon>
        <taxon>Serendipita</taxon>
    </lineage>
</organism>
<feature type="region of interest" description="Disordered" evidence="5">
    <location>
        <begin position="399"/>
        <end position="451"/>
    </location>
</feature>
<dbReference type="HOGENOM" id="CLU_012349_6_3_1"/>
<keyword evidence="8" id="KW-1185">Reference proteome</keyword>
<dbReference type="PANTHER" id="PTHR12570">
    <property type="match status" value="1"/>
</dbReference>
<dbReference type="InterPro" id="IPR037185">
    <property type="entry name" value="EmrE-like"/>
</dbReference>
<feature type="transmembrane region" description="Helical" evidence="6">
    <location>
        <begin position="51"/>
        <end position="69"/>
    </location>
</feature>
<feature type="region of interest" description="Disordered" evidence="5">
    <location>
        <begin position="466"/>
        <end position="557"/>
    </location>
</feature>
<dbReference type="GO" id="GO:0016020">
    <property type="term" value="C:membrane"/>
    <property type="evidence" value="ECO:0007669"/>
    <property type="project" value="UniProtKB-SubCell"/>
</dbReference>
<protein>
    <recommendedName>
        <fullName evidence="9">Magnesium transporter</fullName>
    </recommendedName>
</protein>
<feature type="transmembrane region" description="Helical" evidence="6">
    <location>
        <begin position="144"/>
        <end position="166"/>
    </location>
</feature>
<feature type="compositionally biased region" description="Basic and acidic residues" evidence="5">
    <location>
        <begin position="533"/>
        <end position="543"/>
    </location>
</feature>
<evidence type="ECO:0000256" key="5">
    <source>
        <dbReference type="SAM" id="MobiDB-lite"/>
    </source>
</evidence>
<evidence type="ECO:0000313" key="8">
    <source>
        <dbReference type="Proteomes" id="UP000054097"/>
    </source>
</evidence>
<evidence type="ECO:0000313" key="7">
    <source>
        <dbReference type="EMBL" id="KIM30646.1"/>
    </source>
</evidence>
<proteinExistence type="predicted"/>
<sequence>MGPQFKIVGILLAVVSGLLIGSSFVFKKKGLIASQGDGKLGEGVAYLKSPMWWTGMIMMIVGEICNFAAYSFVEAIVVTPMGALSVVICAILSHFFLKESLTTFGVIGCALCIIGSVVIALNGPKENTIGQILEFQKLFLAPGFLVWGGIVILASIGIIIFIAPKYGDKSMLWYISVCSLIGGLSVSCTTGLGASIVTTAMGDNQFKHWFIYFLLVFVAVTLITEIFYLNKALALFNTALVTPTYYVLFTSATLVTSIILFQGLHAPATAIITLVMGFLTICLGITILQMSKVDPTTLKLDRRSTILLQATRRPTELQEKSISGWEDPGMDALRGGFGTVGSIIRARSMRKSIASGTGPASPAVEQWRQRHPYASGGDDSTNSGIFMPGVQRHQLYDAPVPRDSVLSNTTGGQGDEISLRSEPRRGHKSIKFGNEETRHFYPSPGLPGEVRHDSVKVNSYAQDAAYPSASTGRDSVFSSQQMMSPEALRKQSRANDPFGDPGLRVDTAGSTDDEAEEVPLTASLHKSYPHSSDAAEDRQERYGLVDQDSVRLVSSRR</sequence>
<dbReference type="GO" id="GO:0015095">
    <property type="term" value="F:magnesium ion transmembrane transporter activity"/>
    <property type="evidence" value="ECO:0007669"/>
    <property type="project" value="InterPro"/>
</dbReference>
<keyword evidence="2 6" id="KW-0812">Transmembrane</keyword>
<evidence type="ECO:0000256" key="4">
    <source>
        <dbReference type="ARBA" id="ARBA00023136"/>
    </source>
</evidence>
<accession>A0A0C3BGS3</accession>
<evidence type="ECO:0000256" key="2">
    <source>
        <dbReference type="ARBA" id="ARBA00022692"/>
    </source>
</evidence>
<evidence type="ECO:0000256" key="1">
    <source>
        <dbReference type="ARBA" id="ARBA00004141"/>
    </source>
</evidence>
<keyword evidence="3 6" id="KW-1133">Transmembrane helix</keyword>